<gene>
    <name evidence="2" type="ORF">GMOD_00006273</name>
</gene>
<feature type="compositionally biased region" description="Polar residues" evidence="1">
    <location>
        <begin position="57"/>
        <end position="78"/>
    </location>
</feature>
<dbReference type="AlphaFoldDB" id="A0A3M7M4Y4"/>
<dbReference type="OrthoDB" id="5089392at2759"/>
<evidence type="ECO:0000313" key="2">
    <source>
        <dbReference type="EMBL" id="RMZ69459.1"/>
    </source>
</evidence>
<feature type="compositionally biased region" description="Polar residues" evidence="1">
    <location>
        <begin position="90"/>
        <end position="102"/>
    </location>
</feature>
<proteinExistence type="predicted"/>
<feature type="region of interest" description="Disordered" evidence="1">
    <location>
        <begin position="57"/>
        <end position="107"/>
    </location>
</feature>
<evidence type="ECO:0000256" key="1">
    <source>
        <dbReference type="SAM" id="MobiDB-lite"/>
    </source>
</evidence>
<name>A0A3M7M4Y4_9PLEO</name>
<feature type="compositionally biased region" description="Low complexity" evidence="1">
    <location>
        <begin position="140"/>
        <end position="149"/>
    </location>
</feature>
<keyword evidence="3" id="KW-1185">Reference proteome</keyword>
<dbReference type="EMBL" id="KE747818">
    <property type="protein sequence ID" value="RMZ69459.1"/>
    <property type="molecule type" value="Genomic_DNA"/>
</dbReference>
<organism evidence="2 3">
    <name type="scientific">Pyrenophora seminiperda CCB06</name>
    <dbReference type="NCBI Taxonomy" id="1302712"/>
    <lineage>
        <taxon>Eukaryota</taxon>
        <taxon>Fungi</taxon>
        <taxon>Dikarya</taxon>
        <taxon>Ascomycota</taxon>
        <taxon>Pezizomycotina</taxon>
        <taxon>Dothideomycetes</taxon>
        <taxon>Pleosporomycetidae</taxon>
        <taxon>Pleosporales</taxon>
        <taxon>Pleosporineae</taxon>
        <taxon>Pleosporaceae</taxon>
        <taxon>Pyrenophora</taxon>
    </lineage>
</organism>
<reference evidence="2 3" key="1">
    <citation type="journal article" date="2014" name="PLoS ONE">
        <title>De novo Genome Assembly of the Fungal Plant Pathogen Pyrenophora semeniperda.</title>
        <authorList>
            <person name="Soliai M.M."/>
            <person name="Meyer S.E."/>
            <person name="Udall J.A."/>
            <person name="Elzinga D.E."/>
            <person name="Hermansen R.A."/>
            <person name="Bodily P.M."/>
            <person name="Hart A.A."/>
            <person name="Coleman C.E."/>
        </authorList>
    </citation>
    <scope>NUCLEOTIDE SEQUENCE [LARGE SCALE GENOMIC DNA]</scope>
    <source>
        <strain evidence="2 3">CCB06</strain>
        <tissue evidence="2">Mycelium</tissue>
    </source>
</reference>
<sequence>MGDISPLSLSASCTPPTERYNTVREEYDAHHQQHYSTISQDAGIIAFSTELCSLQQQNTAQRPTNTIDEEASSSSHIMSQPQRRPRSSSIDTTYTHSTQSSYGGLHAEPSVRLHAETVGVARGDFSKPRVPPRSRRSDTESITSSTSSARSKKEPPPFKYYGRHSNQWLFNDFSVTDAVAKQWRRRFGKNGEEGDWDIDKYTHA</sequence>
<dbReference type="Proteomes" id="UP000265663">
    <property type="component" value="Unassembled WGS sequence"/>
</dbReference>
<evidence type="ECO:0000313" key="3">
    <source>
        <dbReference type="Proteomes" id="UP000265663"/>
    </source>
</evidence>
<accession>A0A3M7M4Y4</accession>
<protein>
    <submittedName>
        <fullName evidence="2">Uncharacterized protein</fullName>
    </submittedName>
</protein>
<feature type="region of interest" description="Disordered" evidence="1">
    <location>
        <begin position="120"/>
        <end position="158"/>
    </location>
</feature>